<dbReference type="Pfam" id="PF13193">
    <property type="entry name" value="AMP-binding_C"/>
    <property type="match status" value="2"/>
</dbReference>
<dbReference type="NCBIfam" id="TIGR01733">
    <property type="entry name" value="AA-adenyl-dom"/>
    <property type="match status" value="1"/>
</dbReference>
<dbReference type="InterPro" id="IPR001242">
    <property type="entry name" value="Condensation_dom"/>
</dbReference>
<gene>
    <name evidence="7" type="ORF">R4315_30215</name>
</gene>
<dbReference type="PANTHER" id="PTHR45527">
    <property type="entry name" value="NONRIBOSOMAL PEPTIDE SYNTHETASE"/>
    <property type="match status" value="1"/>
</dbReference>
<dbReference type="Pfam" id="PF00550">
    <property type="entry name" value="PP-binding"/>
    <property type="match status" value="1"/>
</dbReference>
<organism evidence="7 8">
    <name type="scientific">Rhodococcus oxybenzonivorans</name>
    <dbReference type="NCBI Taxonomy" id="1990687"/>
    <lineage>
        <taxon>Bacteria</taxon>
        <taxon>Bacillati</taxon>
        <taxon>Actinomycetota</taxon>
        <taxon>Actinomycetes</taxon>
        <taxon>Mycobacteriales</taxon>
        <taxon>Nocardiaceae</taxon>
        <taxon>Rhodococcus</taxon>
    </lineage>
</organism>
<dbReference type="GO" id="GO:0031177">
    <property type="term" value="F:phosphopantetheine binding"/>
    <property type="evidence" value="ECO:0007669"/>
    <property type="project" value="InterPro"/>
</dbReference>
<dbReference type="CDD" id="cd19543">
    <property type="entry name" value="DCL_NRPS"/>
    <property type="match status" value="1"/>
</dbReference>
<dbReference type="PROSITE" id="PS00012">
    <property type="entry name" value="PHOSPHOPANTETHEINE"/>
    <property type="match status" value="1"/>
</dbReference>
<dbReference type="GO" id="GO:0043041">
    <property type="term" value="P:amino acid activation for nonribosomal peptide biosynthetic process"/>
    <property type="evidence" value="ECO:0007669"/>
    <property type="project" value="TreeGrafter"/>
</dbReference>
<dbReference type="InterPro" id="IPR010060">
    <property type="entry name" value="NRPS_synth"/>
</dbReference>
<comment type="cofactor">
    <cofactor evidence="1">
        <name>pantetheine 4'-phosphate</name>
        <dbReference type="ChEBI" id="CHEBI:47942"/>
    </cofactor>
</comment>
<sequence>GRFALTSTRFVADPYVPGSRMYRSGDLGRWNADGQLEYLGRNDFQVQVKGFRIELGEVESALLACEGVAQSVVLSRRERLVGYVVPEAGRSLDTSWIIETLGRRLAAHMVPAAVVVLESLPLTVNGKLDRRALPDPDFGRQVSIGRVPATETERILADLFAEVLGLESVGVDDSFFAVGGDSIMSIQLVTRAKASGVGITPRDVFERKTVAALAEIATAGEQAVTLDELPGGGVGEVPLTPIVQWMLGRGGDFRRYSQAALFTTPADLDAATLTAALQAVLDRHDILRARLSRSERAEHGWSMAVQPTGWMRATAVVRTVPLDVPDTDRGHETFGDIAARELDAATDRLDPESGVMVQVVLFESAATPRTAGRLLIVAHHVVVDGVSWRILIPDLATACAQVQSGVSPALPPVGTSMRRWAHGLADAALEPSRTEELALWRGMLGAPDPLLGSRTLTASDIRTAEVEVRVPVDVTEALLTTVPQAFHGSVGDGLLTALTLALVRWRRARGIESEGALVTLEGHGREEQVVPGADLARTVGWFTSIFPVRLDLTGVDVDDAFAGGPAAAVALKTVKEQLHAIPDHGIGFGLLRYLNPETALPLSALPSPQLSFNYLGRLGAAASEDGDWMPISEAGLAEAAHTGLPVPAAVDVNARTTDSGAGPELAATWAFPLGVLTTADVGELAQLWVSALAALTTQVKSGGGGFTPSDLNLVPLDQGAIDDLERRYPSMVDVWPLSPLQAGMLFHAELADESVDAYLVQLSLELGGHVDASRLHRAAAALLERHPNVRTAFVHDTEGRAVQVVERGVTVPWREIDLSTFGDEGAVVELERLLAADRTTPFDMATAPLIRFLLVTMPGGRYRLVSTNHHILLDGWSMPLLIRELLTLYATDADLSPLPRVRDYRDYLAWMTGRDPDASARAWANALAGVEEPTLLVPGDRARRLSTVSREWVFDLDEDRTDRLREFARSRGLTLNSIVQTAWAIVLGMLTGRDDVVFGATVSGRPPELSGIETMIGLFINTVPVRVTLRPDDTLGALLERVQAEQAAMLDHHYTGLAQIQEVAGAGVGFDTLTVFESYPVDRAGMSEDTDIAGLRVIGVEAADAAHYPLSLVASAEARLHLKFEYLPDLFDARAVESIADRVVRVLEACGGPDVPLAGLSLLTDHERDTLVPVRGASGVSARTLAQLFADAAAQDPDAVALSSGERDVSYRELDELSNRLARVLLSRGTGPEISVAVGIPRSVESMLCLWAVAKAGAVFVPVDPNYPDERIAHMLTDSGCALGLTTAEHRPRLPGDTTWLVLDEPSFVDECAAASAVPVTDTERAAPVTLDTAAYLVYTSGSTGLPKGVVVSHRGLDNFAREQLARYAAGPGSRTLHFSTPSFDGAAFEYLLAFGAGATMVIAPPTTFGGDELADLITRRRVTHAFVTTSALASLDPAGLDHFTDVTVGGEACPPDLVSRWAPGRRLYNGYGPTETTIMSNISEPLVAGERITIGGPIRGVTELVLDARLQPVPVGVPGELYVAGAGLARGYHRRPGLTAERFVADPAGSGERMYRTGDIVRWTADRTIEYVGRRDFQVKVRGFRIELGEIDATLADEPNVRFAVTVAHRGPAGDTLLASYVVPIPGRQLDTAEIGRHLAERLPGHMVPSSITVLEKIPLTAVGKLDRRALPIPDFGLAA</sequence>
<proteinExistence type="predicted"/>
<keyword evidence="2" id="KW-0596">Phosphopantetheine</keyword>
<dbReference type="Gene3D" id="3.30.300.30">
    <property type="match status" value="2"/>
</dbReference>
<evidence type="ECO:0000259" key="6">
    <source>
        <dbReference type="PROSITE" id="PS50075"/>
    </source>
</evidence>
<dbReference type="Gene3D" id="3.30.559.10">
    <property type="entry name" value="Chloramphenicol acetyltransferase-like domain"/>
    <property type="match status" value="2"/>
</dbReference>
<evidence type="ECO:0000256" key="1">
    <source>
        <dbReference type="ARBA" id="ARBA00001957"/>
    </source>
</evidence>
<dbReference type="GO" id="GO:0017000">
    <property type="term" value="P:antibiotic biosynthetic process"/>
    <property type="evidence" value="ECO:0007669"/>
    <property type="project" value="UniProtKB-KW"/>
</dbReference>
<dbReference type="GO" id="GO:0044550">
    <property type="term" value="P:secondary metabolite biosynthetic process"/>
    <property type="evidence" value="ECO:0007669"/>
    <property type="project" value="TreeGrafter"/>
</dbReference>
<name>A0AAE5AAG7_9NOCA</name>
<dbReference type="PROSITE" id="PS50075">
    <property type="entry name" value="CARRIER"/>
    <property type="match status" value="1"/>
</dbReference>
<dbReference type="InterPro" id="IPR006162">
    <property type="entry name" value="Ppantetheine_attach_site"/>
</dbReference>
<dbReference type="PANTHER" id="PTHR45527:SF1">
    <property type="entry name" value="FATTY ACID SYNTHASE"/>
    <property type="match status" value="1"/>
</dbReference>
<dbReference type="SMART" id="SM00823">
    <property type="entry name" value="PKS_PP"/>
    <property type="match status" value="1"/>
</dbReference>
<accession>A0AAE5AAG7</accession>
<evidence type="ECO:0000313" key="8">
    <source>
        <dbReference type="Proteomes" id="UP001185863"/>
    </source>
</evidence>
<dbReference type="PROSITE" id="PS00455">
    <property type="entry name" value="AMP_BINDING"/>
    <property type="match status" value="1"/>
</dbReference>
<keyword evidence="4" id="KW-0677">Repeat</keyword>
<protein>
    <submittedName>
        <fullName evidence="7">Amino acid adenylation domain-containing protein</fullName>
    </submittedName>
</protein>
<dbReference type="InterPro" id="IPR036736">
    <property type="entry name" value="ACP-like_sf"/>
</dbReference>
<dbReference type="GO" id="GO:0003824">
    <property type="term" value="F:catalytic activity"/>
    <property type="evidence" value="ECO:0007669"/>
    <property type="project" value="InterPro"/>
</dbReference>
<feature type="non-terminal residue" evidence="7">
    <location>
        <position position="1681"/>
    </location>
</feature>
<dbReference type="FunFam" id="2.30.38.10:FF:000001">
    <property type="entry name" value="Non-ribosomal peptide synthetase PvdI"/>
    <property type="match status" value="1"/>
</dbReference>
<evidence type="ECO:0000256" key="2">
    <source>
        <dbReference type="ARBA" id="ARBA00022450"/>
    </source>
</evidence>
<keyword evidence="5" id="KW-0045">Antibiotic biosynthesis</keyword>
<dbReference type="Gene3D" id="3.40.50.980">
    <property type="match status" value="2"/>
</dbReference>
<feature type="non-terminal residue" evidence="7">
    <location>
        <position position="1"/>
    </location>
</feature>
<reference evidence="7" key="1">
    <citation type="submission" date="2023-10" db="EMBL/GenBank/DDBJ databases">
        <title>Development of a sustainable strategy for remediation of hydrocarbon-contaminated territories based on the waste exchange concept.</title>
        <authorList>
            <person name="Krivoruchko A."/>
        </authorList>
    </citation>
    <scope>NUCLEOTIDE SEQUENCE</scope>
    <source>
        <strain evidence="7">IEGM 68</strain>
    </source>
</reference>
<dbReference type="Gene3D" id="3.30.559.30">
    <property type="entry name" value="Nonribosomal peptide synthetase, condensation domain"/>
    <property type="match status" value="2"/>
</dbReference>
<dbReference type="InterPro" id="IPR023213">
    <property type="entry name" value="CAT-like_dom_sf"/>
</dbReference>
<dbReference type="GO" id="GO:0005829">
    <property type="term" value="C:cytosol"/>
    <property type="evidence" value="ECO:0007669"/>
    <property type="project" value="TreeGrafter"/>
</dbReference>
<dbReference type="RefSeq" id="WP_317769315.1">
    <property type="nucleotide sequence ID" value="NZ_JAWLUP010000215.1"/>
</dbReference>
<evidence type="ECO:0000256" key="5">
    <source>
        <dbReference type="ARBA" id="ARBA00023194"/>
    </source>
</evidence>
<dbReference type="Proteomes" id="UP001185863">
    <property type="component" value="Unassembled WGS sequence"/>
</dbReference>
<dbReference type="InterPro" id="IPR045851">
    <property type="entry name" value="AMP-bd_C_sf"/>
</dbReference>
<comment type="caution">
    <text evidence="7">The sequence shown here is derived from an EMBL/GenBank/DDBJ whole genome shotgun (WGS) entry which is preliminary data.</text>
</comment>
<dbReference type="Gene3D" id="2.30.38.10">
    <property type="entry name" value="Luciferase, Domain 3"/>
    <property type="match status" value="2"/>
</dbReference>
<evidence type="ECO:0000256" key="4">
    <source>
        <dbReference type="ARBA" id="ARBA00022737"/>
    </source>
</evidence>
<dbReference type="SUPFAM" id="SSF47336">
    <property type="entry name" value="ACP-like"/>
    <property type="match status" value="1"/>
</dbReference>
<dbReference type="InterPro" id="IPR020845">
    <property type="entry name" value="AMP-binding_CS"/>
</dbReference>
<dbReference type="FunFam" id="1.10.1200.10:FF:000005">
    <property type="entry name" value="Nonribosomal peptide synthetase 1"/>
    <property type="match status" value="1"/>
</dbReference>
<dbReference type="InterPro" id="IPR020806">
    <property type="entry name" value="PKS_PP-bd"/>
</dbReference>
<dbReference type="NCBIfam" id="TIGR01720">
    <property type="entry name" value="NRPS-para261"/>
    <property type="match status" value="1"/>
</dbReference>
<dbReference type="SUPFAM" id="SSF52777">
    <property type="entry name" value="CoA-dependent acyltransferases"/>
    <property type="match status" value="4"/>
</dbReference>
<dbReference type="EMBL" id="JAWLUP010000215">
    <property type="protein sequence ID" value="MDV7268794.1"/>
    <property type="molecule type" value="Genomic_DNA"/>
</dbReference>
<dbReference type="Pfam" id="PF00501">
    <property type="entry name" value="AMP-binding"/>
    <property type="match status" value="1"/>
</dbReference>
<dbReference type="SUPFAM" id="SSF56801">
    <property type="entry name" value="Acetyl-CoA synthetase-like"/>
    <property type="match status" value="2"/>
</dbReference>
<dbReference type="InterPro" id="IPR010071">
    <property type="entry name" value="AA_adenyl_dom"/>
</dbReference>
<keyword evidence="3" id="KW-0597">Phosphoprotein</keyword>
<feature type="domain" description="Carrier" evidence="6">
    <location>
        <begin position="147"/>
        <end position="221"/>
    </location>
</feature>
<dbReference type="InterPro" id="IPR009081">
    <property type="entry name" value="PP-bd_ACP"/>
</dbReference>
<dbReference type="InterPro" id="IPR025110">
    <property type="entry name" value="AMP-bd_C"/>
</dbReference>
<evidence type="ECO:0000313" key="7">
    <source>
        <dbReference type="EMBL" id="MDV7268794.1"/>
    </source>
</evidence>
<dbReference type="GO" id="GO:0008610">
    <property type="term" value="P:lipid biosynthetic process"/>
    <property type="evidence" value="ECO:0007669"/>
    <property type="project" value="UniProtKB-ARBA"/>
</dbReference>
<dbReference type="Gene3D" id="1.10.1200.10">
    <property type="entry name" value="ACP-like"/>
    <property type="match status" value="1"/>
</dbReference>
<dbReference type="FunFam" id="3.40.50.12780:FF:000012">
    <property type="entry name" value="Non-ribosomal peptide synthetase"/>
    <property type="match status" value="1"/>
</dbReference>
<evidence type="ECO:0000256" key="3">
    <source>
        <dbReference type="ARBA" id="ARBA00022553"/>
    </source>
</evidence>
<dbReference type="Pfam" id="PF00668">
    <property type="entry name" value="Condensation"/>
    <property type="match status" value="2"/>
</dbReference>
<dbReference type="InterPro" id="IPR000873">
    <property type="entry name" value="AMP-dep_synth/lig_dom"/>
</dbReference>